<dbReference type="Proteomes" id="UP000184315">
    <property type="component" value="Unassembled WGS sequence"/>
</dbReference>
<gene>
    <name evidence="9" type="primary">salIM</name>
    <name evidence="9" type="ORF">PL9214670215</name>
</gene>
<evidence type="ECO:0000256" key="6">
    <source>
        <dbReference type="ARBA" id="ARBA00047942"/>
    </source>
</evidence>
<dbReference type="InterPro" id="IPR050953">
    <property type="entry name" value="N4_N6_ade-DNA_methylase"/>
</dbReference>
<dbReference type="OrthoDB" id="9815272at2"/>
<keyword evidence="5" id="KW-0949">S-adenosyl-L-methionine</keyword>
<dbReference type="GO" id="GO:0009007">
    <property type="term" value="F:site-specific DNA-methyltransferase (adenine-specific) activity"/>
    <property type="evidence" value="ECO:0007669"/>
    <property type="project" value="UniProtKB-EC"/>
</dbReference>
<dbReference type="EC" id="2.1.1.72" evidence="2"/>
<keyword evidence="10" id="KW-1185">Reference proteome</keyword>
<keyword evidence="4 9" id="KW-0808">Transferase</keyword>
<evidence type="ECO:0000256" key="3">
    <source>
        <dbReference type="ARBA" id="ARBA00022603"/>
    </source>
</evidence>
<dbReference type="PROSITE" id="PS00092">
    <property type="entry name" value="N6_MTASE"/>
    <property type="match status" value="1"/>
</dbReference>
<accession>A0A1J1LSM0</accession>
<keyword evidence="3 9" id="KW-0489">Methyltransferase</keyword>
<dbReference type="PANTHER" id="PTHR33841:SF5">
    <property type="entry name" value="DNA METHYLASE (MODIFICATION METHYLASE) (METHYLTRANSFERASE)-RELATED"/>
    <property type="match status" value="1"/>
</dbReference>
<feature type="domain" description="Type II methyltransferase M.TaqI-like" evidence="7">
    <location>
        <begin position="111"/>
        <end position="220"/>
    </location>
</feature>
<evidence type="ECO:0000256" key="2">
    <source>
        <dbReference type="ARBA" id="ARBA00011900"/>
    </source>
</evidence>
<evidence type="ECO:0000256" key="1">
    <source>
        <dbReference type="ARBA" id="ARBA00006594"/>
    </source>
</evidence>
<comment type="catalytic activity">
    <reaction evidence="6">
        <text>a 2'-deoxyadenosine in DNA + S-adenosyl-L-methionine = an N(6)-methyl-2'-deoxyadenosine in DNA + S-adenosyl-L-homocysteine + H(+)</text>
        <dbReference type="Rhea" id="RHEA:15197"/>
        <dbReference type="Rhea" id="RHEA-COMP:12418"/>
        <dbReference type="Rhea" id="RHEA-COMP:12419"/>
        <dbReference type="ChEBI" id="CHEBI:15378"/>
        <dbReference type="ChEBI" id="CHEBI:57856"/>
        <dbReference type="ChEBI" id="CHEBI:59789"/>
        <dbReference type="ChEBI" id="CHEBI:90615"/>
        <dbReference type="ChEBI" id="CHEBI:90616"/>
        <dbReference type="EC" id="2.1.1.72"/>
    </reaction>
</comment>
<proteinExistence type="inferred from homology"/>
<dbReference type="STRING" id="671072.PL9214670215"/>
<dbReference type="InterPro" id="IPR011639">
    <property type="entry name" value="MethylTrfase_TaqI-like_dom"/>
</dbReference>
<dbReference type="AlphaFoldDB" id="A0A1J1LSM0"/>
<dbReference type="GO" id="GO:0003676">
    <property type="term" value="F:nucleic acid binding"/>
    <property type="evidence" value="ECO:0007669"/>
    <property type="project" value="InterPro"/>
</dbReference>
<comment type="similarity">
    <text evidence="1">Belongs to the N(4)/N(6)-methyltransferase family.</text>
</comment>
<protein>
    <recommendedName>
        <fullName evidence="2">site-specific DNA-methyltransferase (adenine-specific)</fullName>
        <ecNumber evidence="2">2.1.1.72</ecNumber>
    </recommendedName>
</protein>
<dbReference type="GO" id="GO:0032259">
    <property type="term" value="P:methylation"/>
    <property type="evidence" value="ECO:0007669"/>
    <property type="project" value="UniProtKB-KW"/>
</dbReference>
<dbReference type="Pfam" id="PF07669">
    <property type="entry name" value="Eco57I"/>
    <property type="match status" value="1"/>
</dbReference>
<dbReference type="PANTHER" id="PTHR33841">
    <property type="entry name" value="DNA METHYLTRANSFERASE YEEA-RELATED"/>
    <property type="match status" value="1"/>
</dbReference>
<organism evidence="9 10">
    <name type="scientific">Planktothrix tepida PCC 9214</name>
    <dbReference type="NCBI Taxonomy" id="671072"/>
    <lineage>
        <taxon>Bacteria</taxon>
        <taxon>Bacillati</taxon>
        <taxon>Cyanobacteriota</taxon>
        <taxon>Cyanophyceae</taxon>
        <taxon>Oscillatoriophycideae</taxon>
        <taxon>Oscillatoriales</taxon>
        <taxon>Microcoleaceae</taxon>
        <taxon>Planktothrix</taxon>
    </lineage>
</organism>
<evidence type="ECO:0000256" key="5">
    <source>
        <dbReference type="ARBA" id="ARBA00022691"/>
    </source>
</evidence>
<dbReference type="EMBL" id="CZDF01000174">
    <property type="protein sequence ID" value="CUR35589.1"/>
    <property type="molecule type" value="Genomic_DNA"/>
</dbReference>
<evidence type="ECO:0000256" key="4">
    <source>
        <dbReference type="ARBA" id="ARBA00022679"/>
    </source>
</evidence>
<name>A0A1J1LSM0_9CYAN</name>
<dbReference type="Gene3D" id="3.40.50.150">
    <property type="entry name" value="Vaccinia Virus protein VP39"/>
    <property type="match status" value="1"/>
</dbReference>
<dbReference type="SUPFAM" id="SSF53335">
    <property type="entry name" value="S-adenosyl-L-methionine-dependent methyltransferases"/>
    <property type="match status" value="1"/>
</dbReference>
<dbReference type="RefSeq" id="WP_072722544.1">
    <property type="nucleotide sequence ID" value="NZ_LN889815.1"/>
</dbReference>
<sequence length="516" mass="58395">MNLTTTESIRVLRQLQLDSAKTQTDRNKLGQFSTPTALAVDILKYAKTLLPSDPQIRFLDPAFGTGAFYSALLQQFPLSQIVEAIAYEIDPHYGNEAIKLWCDKPLQLNIADFTKAVPPNSDEIKANLLICNPPYTRHHHLSRVEKLRLQRVTEQIAGIKLSQLASLYCYFLCLSDAWITTDGLAGWLIPTGFMDVNYGQPIKDYLLNCVSLLRIHCFDPVDVQFEDALVSSAVVWFKKALPPVNHAVEFTYGGSLTEPKMSVMMSVESLRGATKWTKFGLMSERVISQEQSLRLKDLFTIKRGLATGANDFFVLKPKQISAYQLPMEFLKPVLPSPRLLPVDEVKADDLGNPILDRQLFLLSCELSPDEVKAKYPKLWEYLQMGVEQGICDRYLCKHRSPWYSQEKRPPSPFLCTYMGRQNTGRGRPFRFILNHSRATATNVYLMLYPKPVLAKVLLEKPELVKQVWEVLDRISDEALMSEGRVYGGGLHKLEPRELGNALAGKIVEVLSKQPVD</sequence>
<dbReference type="Pfam" id="PF22837">
    <property type="entry name" value="M_Eco57I_C"/>
    <property type="match status" value="1"/>
</dbReference>
<dbReference type="CDD" id="cd02440">
    <property type="entry name" value="AdoMet_MTases"/>
    <property type="match status" value="1"/>
</dbReference>
<evidence type="ECO:0000313" key="9">
    <source>
        <dbReference type="EMBL" id="CUR35589.1"/>
    </source>
</evidence>
<reference evidence="10" key="1">
    <citation type="submission" date="2015-10" db="EMBL/GenBank/DDBJ databases">
        <authorList>
            <person name="Regsiter A."/>
            <person name="william w."/>
        </authorList>
    </citation>
    <scope>NUCLEOTIDE SEQUENCE [LARGE SCALE GENOMIC DNA]</scope>
</reference>
<dbReference type="GO" id="GO:0006304">
    <property type="term" value="P:DNA modification"/>
    <property type="evidence" value="ECO:0007669"/>
    <property type="project" value="InterPro"/>
</dbReference>
<evidence type="ECO:0000259" key="8">
    <source>
        <dbReference type="Pfam" id="PF22837"/>
    </source>
</evidence>
<dbReference type="InterPro" id="IPR029063">
    <property type="entry name" value="SAM-dependent_MTases_sf"/>
</dbReference>
<dbReference type="PRINTS" id="PR00507">
    <property type="entry name" value="N12N6MTFRASE"/>
</dbReference>
<feature type="domain" description="Type II methyltransferase M.Eco57I C-terminal" evidence="8">
    <location>
        <begin position="276"/>
        <end position="503"/>
    </location>
</feature>
<evidence type="ECO:0000313" key="10">
    <source>
        <dbReference type="Proteomes" id="UP000184315"/>
    </source>
</evidence>
<dbReference type="InterPro" id="IPR054520">
    <property type="entry name" value="M_Eco57I_C"/>
</dbReference>
<evidence type="ECO:0000259" key="7">
    <source>
        <dbReference type="Pfam" id="PF07669"/>
    </source>
</evidence>
<dbReference type="InterPro" id="IPR002052">
    <property type="entry name" value="DNA_methylase_N6_adenine_CS"/>
</dbReference>